<dbReference type="Proteomes" id="UP000006296">
    <property type="component" value="Chromosome"/>
</dbReference>
<evidence type="ECO:0000259" key="4">
    <source>
        <dbReference type="Pfam" id="PF16548"/>
    </source>
</evidence>
<reference evidence="6" key="1">
    <citation type="journal article" date="2012" name="Sci. Rep.">
        <title>Genomes of surface isolates of Alteromonas macleodii: the life of a widespread marine opportunistic copiotroph.</title>
        <authorList>
            <person name="Lopez-Perez M."/>
            <person name="Gonzaga A."/>
            <person name="Martin-Cuadrado A.B."/>
            <person name="Onyshchenko O."/>
            <person name="Ghavidel A."/>
            <person name="Ghai R."/>
            <person name="Rodriguez-Valera F."/>
        </authorList>
    </citation>
    <scope>NUCLEOTIDE SEQUENCE [LARGE SCALE GENOMIC DNA]</scope>
    <source>
        <strain evidence="6">English Channel 673</strain>
    </source>
</reference>
<feature type="chain" id="PRO_5044217266" description="Flagellar assembly protein T" evidence="1">
    <location>
        <begin position="31"/>
        <end position="417"/>
    </location>
</feature>
<dbReference type="Gene3D" id="3.30.1660.40">
    <property type="entry name" value="FlgT, N-terminal domain"/>
    <property type="match status" value="1"/>
</dbReference>
<dbReference type="Gene3D" id="2.40.10.410">
    <property type="entry name" value="FlgT, C-terminal domain"/>
    <property type="match status" value="1"/>
</dbReference>
<dbReference type="InterPro" id="IPR032386">
    <property type="entry name" value="FlgT_M"/>
</dbReference>
<evidence type="ECO:0000256" key="1">
    <source>
        <dbReference type="SAM" id="SignalP"/>
    </source>
</evidence>
<dbReference type="AlphaFoldDB" id="A0AB32ZU58"/>
<keyword evidence="1" id="KW-0732">Signal</keyword>
<dbReference type="EMBL" id="CP003844">
    <property type="protein sequence ID" value="AFT73085.1"/>
    <property type="molecule type" value="Genomic_DNA"/>
</dbReference>
<dbReference type="InterPro" id="IPR032388">
    <property type="entry name" value="FlgT_C"/>
</dbReference>
<dbReference type="KEGG" id="amg:AMEC673_01905"/>
<sequence length="417" mass="45509">MKGTILPSLRISLTALLVLLPSLVTQHAWAQWVQGEATMALAGAELSDVRTSAIQNAIADAAFRSGSTISAQDITVDGLLLSSKAEIRSQGRVQRVEIISETLKDDALTVVVNVNITPLFNCTNNGLAHRILVTEFPLTSPQQAATGMLYSFGSHVSQRFAQQLNGLYQSGDVSQIPVSLINANTWLTSSLSDIDLTAMSTFLRSEYGQQFVVFGFVKDISLFEQVSQATSVFEIDGVALRRNFTVQVYVLDTFKAKVIFNDSYHSEADWPFSQHYSVDMSNSLLWRSDFGRMVLNTVHAAITDIHAALQCETTYAQVIDISPDYIAIDLGKNSGLAVGDEFSLVKQRALPALGLSRKQGLFSTKTLTLQVYEVSDDVSLLKAESGSDSVHIGDFVTPLTLSAKRSLKESQQVESQP</sequence>
<dbReference type="Pfam" id="PF16539">
    <property type="entry name" value="FlgT_M"/>
    <property type="match status" value="1"/>
</dbReference>
<dbReference type="InterPro" id="IPR032370">
    <property type="entry name" value="FlgT_N"/>
</dbReference>
<dbReference type="InterPro" id="IPR038165">
    <property type="entry name" value="FlgT_C_sf"/>
</dbReference>
<dbReference type="Pfam" id="PF16538">
    <property type="entry name" value="FlgT_C"/>
    <property type="match status" value="1"/>
</dbReference>
<dbReference type="RefSeq" id="WP_014975494.1">
    <property type="nucleotide sequence ID" value="NC_018678.1"/>
</dbReference>
<feature type="signal peptide" evidence="1">
    <location>
        <begin position="1"/>
        <end position="30"/>
    </location>
</feature>
<evidence type="ECO:0008006" key="7">
    <source>
        <dbReference type="Google" id="ProtNLM"/>
    </source>
</evidence>
<evidence type="ECO:0000313" key="5">
    <source>
        <dbReference type="EMBL" id="AFT73085.1"/>
    </source>
</evidence>
<name>A0AB32ZU58_ALTME</name>
<feature type="domain" description="Flagellar assembly protein T middle" evidence="3">
    <location>
        <begin position="121"/>
        <end position="279"/>
    </location>
</feature>
<evidence type="ECO:0000313" key="6">
    <source>
        <dbReference type="Proteomes" id="UP000006296"/>
    </source>
</evidence>
<organism evidence="5 6">
    <name type="scientific">Alteromonas macleodii (strain English Channel 673)</name>
    <dbReference type="NCBI Taxonomy" id="1004788"/>
    <lineage>
        <taxon>Bacteria</taxon>
        <taxon>Pseudomonadati</taxon>
        <taxon>Pseudomonadota</taxon>
        <taxon>Gammaproteobacteria</taxon>
        <taxon>Alteromonadales</taxon>
        <taxon>Alteromonadaceae</taxon>
        <taxon>Alteromonas/Salinimonas group</taxon>
        <taxon>Alteromonas</taxon>
    </lineage>
</organism>
<evidence type="ECO:0000259" key="2">
    <source>
        <dbReference type="Pfam" id="PF16538"/>
    </source>
</evidence>
<evidence type="ECO:0000259" key="3">
    <source>
        <dbReference type="Pfam" id="PF16539"/>
    </source>
</evidence>
<dbReference type="Gene3D" id="3.40.50.10610">
    <property type="entry name" value="ABC-type transport auxiliary lipoprotein component"/>
    <property type="match status" value="1"/>
</dbReference>
<protein>
    <recommendedName>
        <fullName evidence="7">Flagellar assembly protein T</fullName>
    </recommendedName>
</protein>
<gene>
    <name evidence="5" type="ordered locus">AMEC673_01905</name>
</gene>
<accession>A0AB32ZU58</accession>
<feature type="domain" description="Flagellar assembly protein T C-terminal" evidence="2">
    <location>
        <begin position="326"/>
        <end position="397"/>
    </location>
</feature>
<feature type="domain" description="Flagellar assembly protein T N-terminal" evidence="4">
    <location>
        <begin position="33"/>
        <end position="118"/>
    </location>
</feature>
<dbReference type="InterPro" id="IPR038180">
    <property type="entry name" value="FlgT_N_sf"/>
</dbReference>
<proteinExistence type="predicted"/>
<dbReference type="Pfam" id="PF16548">
    <property type="entry name" value="FlgT_N"/>
    <property type="match status" value="1"/>
</dbReference>